<evidence type="ECO:0000313" key="2">
    <source>
        <dbReference type="EMBL" id="KAK0171870.1"/>
    </source>
</evidence>
<reference evidence="2" key="1">
    <citation type="journal article" date="2023" name="bioRxiv">
        <title>Scaffold-level genome assemblies of two parasitoid biocontrol wasps reveal the parthenogenesis mechanism and an associated novel virus.</title>
        <authorList>
            <person name="Inwood S."/>
            <person name="Skelly J."/>
            <person name="Guhlin J."/>
            <person name="Harrop T."/>
            <person name="Goldson S."/>
            <person name="Dearden P."/>
        </authorList>
    </citation>
    <scope>NUCLEOTIDE SEQUENCE</scope>
    <source>
        <strain evidence="2">Irish</strain>
        <tissue evidence="2">Whole body</tissue>
    </source>
</reference>
<dbReference type="Proteomes" id="UP001168990">
    <property type="component" value="Unassembled WGS sequence"/>
</dbReference>
<keyword evidence="3" id="KW-1185">Reference proteome</keyword>
<reference evidence="2" key="2">
    <citation type="submission" date="2023-03" db="EMBL/GenBank/DDBJ databases">
        <authorList>
            <person name="Inwood S.N."/>
            <person name="Skelly J.G."/>
            <person name="Guhlin J."/>
            <person name="Harrop T.W.R."/>
            <person name="Goldson S.G."/>
            <person name="Dearden P.K."/>
        </authorList>
    </citation>
    <scope>NUCLEOTIDE SEQUENCE</scope>
    <source>
        <strain evidence="2">Irish</strain>
        <tissue evidence="2">Whole body</tissue>
    </source>
</reference>
<comment type="caution">
    <text evidence="2">The sequence shown here is derived from an EMBL/GenBank/DDBJ whole genome shotgun (WGS) entry which is preliminary data.</text>
</comment>
<proteinExistence type="predicted"/>
<evidence type="ECO:0000256" key="1">
    <source>
        <dbReference type="SAM" id="SignalP"/>
    </source>
</evidence>
<keyword evidence="1" id="KW-0732">Signal</keyword>
<sequence>MRLVIFLLIGLHCDEVVNEMMERNENILYPPPPVVYPYGGTLKFQYALPQNATIFTDYFSSRRRRDIYKLTTGWNEKKLFYQLIEHELQRPNYGNITLPSIDENYLNALEAGKRGDDCGIIYSSCPTGRGLLDYISKIV</sequence>
<dbReference type="EMBL" id="JAQQBS010000002">
    <property type="protein sequence ID" value="KAK0171870.1"/>
    <property type="molecule type" value="Genomic_DNA"/>
</dbReference>
<evidence type="ECO:0000313" key="3">
    <source>
        <dbReference type="Proteomes" id="UP001168990"/>
    </source>
</evidence>
<gene>
    <name evidence="2" type="ORF">PV328_005263</name>
</gene>
<dbReference type="AlphaFoldDB" id="A0AA39FLL6"/>
<organism evidence="2 3">
    <name type="scientific">Microctonus aethiopoides</name>
    <dbReference type="NCBI Taxonomy" id="144406"/>
    <lineage>
        <taxon>Eukaryota</taxon>
        <taxon>Metazoa</taxon>
        <taxon>Ecdysozoa</taxon>
        <taxon>Arthropoda</taxon>
        <taxon>Hexapoda</taxon>
        <taxon>Insecta</taxon>
        <taxon>Pterygota</taxon>
        <taxon>Neoptera</taxon>
        <taxon>Endopterygota</taxon>
        <taxon>Hymenoptera</taxon>
        <taxon>Apocrita</taxon>
        <taxon>Ichneumonoidea</taxon>
        <taxon>Braconidae</taxon>
        <taxon>Euphorinae</taxon>
        <taxon>Microctonus</taxon>
    </lineage>
</organism>
<feature type="signal peptide" evidence="1">
    <location>
        <begin position="1"/>
        <end position="18"/>
    </location>
</feature>
<name>A0AA39FLL6_9HYME</name>
<protein>
    <submittedName>
        <fullName evidence="2">Uncharacterized protein</fullName>
    </submittedName>
</protein>
<accession>A0AA39FLL6</accession>
<feature type="chain" id="PRO_5041334415" evidence="1">
    <location>
        <begin position="19"/>
        <end position="139"/>
    </location>
</feature>